<dbReference type="AlphaFoldDB" id="A0A2T5GAA1"/>
<dbReference type="Gene3D" id="1.20.1730.10">
    <property type="entry name" value="Sodium/glucose cotransporter"/>
    <property type="match status" value="1"/>
</dbReference>
<comment type="caution">
    <text evidence="13">The sequence shown here is derived from an EMBL/GenBank/DDBJ whole genome shotgun (WGS) entry which is preliminary data.</text>
</comment>
<dbReference type="Pfam" id="PF00474">
    <property type="entry name" value="SSF"/>
    <property type="match status" value="1"/>
</dbReference>
<feature type="transmembrane region" description="Helical" evidence="12">
    <location>
        <begin position="67"/>
        <end position="90"/>
    </location>
</feature>
<evidence type="ECO:0000256" key="4">
    <source>
        <dbReference type="ARBA" id="ARBA00022475"/>
    </source>
</evidence>
<dbReference type="NCBIfam" id="TIGR00813">
    <property type="entry name" value="sss"/>
    <property type="match status" value="1"/>
</dbReference>
<dbReference type="PROSITE" id="PS50283">
    <property type="entry name" value="NA_SOLUT_SYMP_3"/>
    <property type="match status" value="1"/>
</dbReference>
<proteinExistence type="inferred from homology"/>
<accession>A0A2T5GAA1</accession>
<feature type="transmembrane region" description="Helical" evidence="12">
    <location>
        <begin position="347"/>
        <end position="376"/>
    </location>
</feature>
<comment type="similarity">
    <text evidence="2 11">Belongs to the sodium:solute symporter (SSF) (TC 2.A.21) family.</text>
</comment>
<feature type="transmembrane region" description="Helical" evidence="12">
    <location>
        <begin position="254"/>
        <end position="276"/>
    </location>
</feature>
<dbReference type="InterPro" id="IPR050277">
    <property type="entry name" value="Sodium:Solute_Symporter"/>
</dbReference>
<evidence type="ECO:0000256" key="12">
    <source>
        <dbReference type="SAM" id="Phobius"/>
    </source>
</evidence>
<feature type="transmembrane region" description="Helical" evidence="12">
    <location>
        <begin position="422"/>
        <end position="445"/>
    </location>
</feature>
<organism evidence="13 14">
    <name type="scientific">Brockia lithotrophica</name>
    <dbReference type="NCBI Taxonomy" id="933949"/>
    <lineage>
        <taxon>Bacteria</taxon>
        <taxon>Bacillati</taxon>
        <taxon>Bacillota</taxon>
        <taxon>Bacilli</taxon>
        <taxon>Bacillales</taxon>
        <taxon>Bacillales Family X. Incertae Sedis</taxon>
        <taxon>Brockia</taxon>
    </lineage>
</organism>
<feature type="transmembrane region" description="Helical" evidence="12">
    <location>
        <begin position="288"/>
        <end position="313"/>
    </location>
</feature>
<feature type="transmembrane region" description="Helical" evidence="12">
    <location>
        <begin position="452"/>
        <end position="472"/>
    </location>
</feature>
<dbReference type="PANTHER" id="PTHR48086">
    <property type="entry name" value="SODIUM/PROLINE SYMPORTER-RELATED"/>
    <property type="match status" value="1"/>
</dbReference>
<dbReference type="GO" id="GO:0015123">
    <property type="term" value="F:acetate transmembrane transporter activity"/>
    <property type="evidence" value="ECO:0007669"/>
    <property type="project" value="TreeGrafter"/>
</dbReference>
<reference evidence="13 14" key="1">
    <citation type="submission" date="2017-08" db="EMBL/GenBank/DDBJ databases">
        <title>Burning lignite coal seam in the remote Altai Mountains harbors a hydrogen-driven thermophilic microbial community.</title>
        <authorList>
            <person name="Kadnikov V.V."/>
            <person name="Mardanov A.V."/>
            <person name="Ivasenko D."/>
            <person name="Beletsky A.V."/>
            <person name="Karnachuk O.V."/>
            <person name="Ravin N.V."/>
        </authorList>
    </citation>
    <scope>NUCLEOTIDE SEQUENCE [LARGE SCALE GENOMIC DNA]</scope>
    <source>
        <strain evidence="13">AL31</strain>
    </source>
</reference>
<evidence type="ECO:0000256" key="2">
    <source>
        <dbReference type="ARBA" id="ARBA00006434"/>
    </source>
</evidence>
<keyword evidence="6" id="KW-0769">Symport</keyword>
<keyword evidence="7 12" id="KW-1133">Transmembrane helix</keyword>
<sequence>MGKHDFRLERARRNPKGGAERMAHVLGILLFLGIIFLTLYITYWAAQRVRGTNEFYAAGRSLTSWQNGLAIAGDYLSAASFLGIAGLVALNGYDGFLYAIGFLMGYIVVLYLVAEPLRNSGKFTVADMLAFRLNARPVRSAAALVTITISTFYLVAQMVGAGAIIQLLIGIPYEWAVLIVGVLMVIYVVFGGMLATSWVQIVKAVLLLAGTILLVFFVGLAFHFNPSELFRQVAEKYGPQYLSPGVLYKNPIDLLSLGLALVLGTAGLPHILIRFYTVPTAQDARKSVLWAMGVIGVFYLLITYVGFGAMVLVGPDAIKAADKGGNMAAPLLALVLGGGQGSFAGELFMSAIAAVSFATIVAVVAGLVIAASGAFAHDIYTNVIRGGEVDERKQFLVARYTALAIGGLSILIGIAAKGQNVAHLVGLAFAVAASANLPAILLSLYWKRFNTAGALAGMLAGLFTSVGLVLVGPNVMGEGALFPFSNPAIVSIPVGFLASVLVSLATRPETEYSDRYDELVFRAHTGVGAE</sequence>
<keyword evidence="5 12" id="KW-0812">Transmembrane</keyword>
<feature type="transmembrane region" description="Helical" evidence="12">
    <location>
        <begin position="397"/>
        <end position="416"/>
    </location>
</feature>
<evidence type="ECO:0000256" key="5">
    <source>
        <dbReference type="ARBA" id="ARBA00022692"/>
    </source>
</evidence>
<keyword evidence="8" id="KW-0915">Sodium</keyword>
<keyword evidence="3" id="KW-0813">Transport</keyword>
<evidence type="ECO:0000256" key="9">
    <source>
        <dbReference type="ARBA" id="ARBA00023065"/>
    </source>
</evidence>
<feature type="transmembrane region" description="Helical" evidence="12">
    <location>
        <begin position="205"/>
        <end position="224"/>
    </location>
</feature>
<evidence type="ECO:0000256" key="6">
    <source>
        <dbReference type="ARBA" id="ARBA00022847"/>
    </source>
</evidence>
<dbReference type="Proteomes" id="UP000244016">
    <property type="component" value="Unassembled WGS sequence"/>
</dbReference>
<evidence type="ECO:0000313" key="13">
    <source>
        <dbReference type="EMBL" id="PTQ53109.1"/>
    </source>
</evidence>
<dbReference type="GO" id="GO:0006847">
    <property type="term" value="P:plasma membrane acetate transport"/>
    <property type="evidence" value="ECO:0007669"/>
    <property type="project" value="TreeGrafter"/>
</dbReference>
<dbReference type="PROSITE" id="PS00456">
    <property type="entry name" value="NA_SOLUT_SYMP_1"/>
    <property type="match status" value="1"/>
</dbReference>
<dbReference type="CDD" id="cd11480">
    <property type="entry name" value="SLC5sbd_u4"/>
    <property type="match status" value="1"/>
</dbReference>
<evidence type="ECO:0000256" key="7">
    <source>
        <dbReference type="ARBA" id="ARBA00022989"/>
    </source>
</evidence>
<evidence type="ECO:0000313" key="14">
    <source>
        <dbReference type="Proteomes" id="UP000244016"/>
    </source>
</evidence>
<dbReference type="InterPro" id="IPR038377">
    <property type="entry name" value="Na/Glc_symporter_sf"/>
</dbReference>
<dbReference type="InterPro" id="IPR001734">
    <property type="entry name" value="Na/solute_symporter"/>
</dbReference>
<protein>
    <submittedName>
        <fullName evidence="13">Putative symporter YjcG</fullName>
    </submittedName>
</protein>
<dbReference type="GO" id="GO:0006811">
    <property type="term" value="P:monoatomic ion transport"/>
    <property type="evidence" value="ECO:0007669"/>
    <property type="project" value="UniProtKB-KW"/>
</dbReference>
<dbReference type="GO" id="GO:0015293">
    <property type="term" value="F:symporter activity"/>
    <property type="evidence" value="ECO:0007669"/>
    <property type="project" value="UniProtKB-KW"/>
</dbReference>
<feature type="transmembrane region" description="Helical" evidence="12">
    <location>
        <begin position="141"/>
        <end position="169"/>
    </location>
</feature>
<evidence type="ECO:0000256" key="10">
    <source>
        <dbReference type="ARBA" id="ARBA00023136"/>
    </source>
</evidence>
<feature type="transmembrane region" description="Helical" evidence="12">
    <location>
        <begin position="22"/>
        <end position="46"/>
    </location>
</feature>
<feature type="transmembrane region" description="Helical" evidence="12">
    <location>
        <begin position="96"/>
        <end position="114"/>
    </location>
</feature>
<comment type="subcellular location">
    <subcellularLocation>
        <location evidence="1">Cell membrane</location>
        <topology evidence="1">Multi-pass membrane protein</topology>
    </subcellularLocation>
</comment>
<evidence type="ECO:0000256" key="11">
    <source>
        <dbReference type="RuleBase" id="RU362091"/>
    </source>
</evidence>
<dbReference type="EMBL" id="PEBW01000001">
    <property type="protein sequence ID" value="PTQ53109.1"/>
    <property type="molecule type" value="Genomic_DNA"/>
</dbReference>
<dbReference type="GO" id="GO:0005886">
    <property type="term" value="C:plasma membrane"/>
    <property type="evidence" value="ECO:0007669"/>
    <property type="project" value="UniProtKB-SubCell"/>
</dbReference>
<feature type="transmembrane region" description="Helical" evidence="12">
    <location>
        <begin position="484"/>
        <end position="505"/>
    </location>
</feature>
<keyword evidence="4" id="KW-1003">Cell membrane</keyword>
<gene>
    <name evidence="13" type="ORF">BLITH_0189</name>
</gene>
<feature type="transmembrane region" description="Helical" evidence="12">
    <location>
        <begin position="175"/>
        <end position="198"/>
    </location>
</feature>
<dbReference type="PANTHER" id="PTHR48086:SF6">
    <property type="entry name" value="CATION_ACETATE SYMPORTER ACTP"/>
    <property type="match status" value="1"/>
</dbReference>
<name>A0A2T5GAA1_9BACL</name>
<evidence type="ECO:0000256" key="8">
    <source>
        <dbReference type="ARBA" id="ARBA00023053"/>
    </source>
</evidence>
<dbReference type="InterPro" id="IPR018212">
    <property type="entry name" value="Na/solute_symporter_CS"/>
</dbReference>
<keyword evidence="9" id="KW-0406">Ion transport</keyword>
<evidence type="ECO:0000256" key="1">
    <source>
        <dbReference type="ARBA" id="ARBA00004651"/>
    </source>
</evidence>
<evidence type="ECO:0000256" key="3">
    <source>
        <dbReference type="ARBA" id="ARBA00022448"/>
    </source>
</evidence>
<keyword evidence="10 12" id="KW-0472">Membrane</keyword>